<evidence type="ECO:0000256" key="3">
    <source>
        <dbReference type="SAM" id="MobiDB-lite"/>
    </source>
</evidence>
<dbReference type="InterPro" id="IPR000462">
    <property type="entry name" value="CDP-OH_P_trans"/>
</dbReference>
<comment type="caution">
    <text evidence="5">The sequence shown here is derived from an EMBL/GenBank/DDBJ whole genome shotgun (WGS) entry which is preliminary data.</text>
</comment>
<organism evidence="5 6">
    <name type="scientific">Halomonas heilongjiangensis</name>
    <dbReference type="NCBI Taxonomy" id="1387883"/>
    <lineage>
        <taxon>Bacteria</taxon>
        <taxon>Pseudomonadati</taxon>
        <taxon>Pseudomonadota</taxon>
        <taxon>Gammaproteobacteria</taxon>
        <taxon>Oceanospirillales</taxon>
        <taxon>Halomonadaceae</taxon>
        <taxon>Halomonas</taxon>
    </lineage>
</organism>
<keyword evidence="1 2" id="KW-0808">Transferase</keyword>
<keyword evidence="4" id="KW-1133">Transmembrane helix</keyword>
<feature type="region of interest" description="Disordered" evidence="3">
    <location>
        <begin position="1"/>
        <end position="21"/>
    </location>
</feature>
<reference evidence="5 6" key="1">
    <citation type="submission" date="2018-01" db="EMBL/GenBank/DDBJ databases">
        <title>Halomonas endophytica sp. nov., isolated from storage liquid in the stems of Populus euphratica.</title>
        <authorList>
            <person name="Chen C."/>
        </authorList>
    </citation>
    <scope>NUCLEOTIDE SEQUENCE [LARGE SCALE GENOMIC DNA]</scope>
    <source>
        <strain evidence="5 6">DSM 26881</strain>
    </source>
</reference>
<dbReference type="InterPro" id="IPR043130">
    <property type="entry name" value="CDP-OH_PTrfase_TM_dom"/>
</dbReference>
<feature type="transmembrane region" description="Helical" evidence="4">
    <location>
        <begin position="143"/>
        <end position="162"/>
    </location>
</feature>
<dbReference type="GO" id="GO:0008654">
    <property type="term" value="P:phospholipid biosynthetic process"/>
    <property type="evidence" value="ECO:0007669"/>
    <property type="project" value="InterPro"/>
</dbReference>
<dbReference type="AlphaFoldDB" id="A0A2N7TGM5"/>
<accession>A0A2N7TGM5</accession>
<keyword evidence="4" id="KW-0472">Membrane</keyword>
<sequence length="252" mass="26718">MSRSAPLQDLTPRPHGQTGPTPRLAVELATGFAALLAASILAGQWLGASLAVSLVAMTTYLVLAGLVLHRLPNHRRGLGWANRITLARGALVALLTGAVTDPDLLSTWSGPFAGLALVALLLDGLDGWVARRSGTTSPFGARFDMELDAFFILVLCLALMMLGKVGPWVLAIGTLRYAFVLAGQGLRWLTAPLPESRRRKAICVWQVATLMVCLLPAVDAATAGWLAATALAGLIGSFATDIAWLYRRAGRR</sequence>
<feature type="transmembrane region" description="Helical" evidence="4">
    <location>
        <begin position="48"/>
        <end position="68"/>
    </location>
</feature>
<proteinExistence type="inferred from homology"/>
<keyword evidence="4" id="KW-0812">Transmembrane</keyword>
<feature type="transmembrane region" description="Helical" evidence="4">
    <location>
        <begin position="80"/>
        <end position="99"/>
    </location>
</feature>
<evidence type="ECO:0000256" key="1">
    <source>
        <dbReference type="ARBA" id="ARBA00022679"/>
    </source>
</evidence>
<dbReference type="Gene3D" id="1.20.120.1760">
    <property type="match status" value="1"/>
</dbReference>
<dbReference type="PROSITE" id="PS00379">
    <property type="entry name" value="CDP_ALCOHOL_P_TRANSF"/>
    <property type="match status" value="1"/>
</dbReference>
<protein>
    <submittedName>
        <fullName evidence="5">CDP-alcohol phosphatidyltransferase</fullName>
    </submittedName>
</protein>
<dbReference type="EMBL" id="PNRE01000092">
    <property type="protein sequence ID" value="PMR67336.1"/>
    <property type="molecule type" value="Genomic_DNA"/>
</dbReference>
<dbReference type="OrthoDB" id="9782011at2"/>
<gene>
    <name evidence="5" type="ORF">C1H66_19840</name>
</gene>
<evidence type="ECO:0000313" key="6">
    <source>
        <dbReference type="Proteomes" id="UP000235346"/>
    </source>
</evidence>
<dbReference type="InterPro" id="IPR048254">
    <property type="entry name" value="CDP_ALCOHOL_P_TRANSF_CS"/>
</dbReference>
<evidence type="ECO:0000313" key="5">
    <source>
        <dbReference type="EMBL" id="PMR67336.1"/>
    </source>
</evidence>
<feature type="transmembrane region" description="Helical" evidence="4">
    <location>
        <begin position="105"/>
        <end position="122"/>
    </location>
</feature>
<evidence type="ECO:0000256" key="4">
    <source>
        <dbReference type="SAM" id="Phobius"/>
    </source>
</evidence>
<comment type="similarity">
    <text evidence="2">Belongs to the CDP-alcohol phosphatidyltransferase class-I family.</text>
</comment>
<dbReference type="GO" id="GO:0016780">
    <property type="term" value="F:phosphotransferase activity, for other substituted phosphate groups"/>
    <property type="evidence" value="ECO:0007669"/>
    <property type="project" value="InterPro"/>
</dbReference>
<dbReference type="GO" id="GO:0016020">
    <property type="term" value="C:membrane"/>
    <property type="evidence" value="ECO:0007669"/>
    <property type="project" value="InterPro"/>
</dbReference>
<dbReference type="RefSeq" id="WP_102629610.1">
    <property type="nucleotide sequence ID" value="NZ_PDOH01000048.1"/>
</dbReference>
<feature type="transmembrane region" description="Helical" evidence="4">
    <location>
        <begin position="224"/>
        <end position="246"/>
    </location>
</feature>
<evidence type="ECO:0000256" key="2">
    <source>
        <dbReference type="RuleBase" id="RU003750"/>
    </source>
</evidence>
<name>A0A2N7TGM5_9GAMM</name>
<dbReference type="Pfam" id="PF01066">
    <property type="entry name" value="CDP-OH_P_transf"/>
    <property type="match status" value="1"/>
</dbReference>
<keyword evidence="6" id="KW-1185">Reference proteome</keyword>
<dbReference type="Proteomes" id="UP000235346">
    <property type="component" value="Unassembled WGS sequence"/>
</dbReference>